<dbReference type="EMBL" id="CM051403">
    <property type="protein sequence ID" value="KAJ4709159.1"/>
    <property type="molecule type" value="Genomic_DNA"/>
</dbReference>
<evidence type="ECO:0000313" key="1">
    <source>
        <dbReference type="EMBL" id="KAJ4709159.1"/>
    </source>
</evidence>
<reference evidence="1 2" key="1">
    <citation type="journal article" date="2023" name="Science">
        <title>Complex scaffold remodeling in plant triterpene biosynthesis.</title>
        <authorList>
            <person name="De La Pena R."/>
            <person name="Hodgson H."/>
            <person name="Liu J.C."/>
            <person name="Stephenson M.J."/>
            <person name="Martin A.C."/>
            <person name="Owen C."/>
            <person name="Harkess A."/>
            <person name="Leebens-Mack J."/>
            <person name="Jimenez L.E."/>
            <person name="Osbourn A."/>
            <person name="Sattely E.S."/>
        </authorList>
    </citation>
    <scope>NUCLEOTIDE SEQUENCE [LARGE SCALE GENOMIC DNA]</scope>
    <source>
        <strain evidence="2">cv. JPN11</strain>
        <tissue evidence="1">Leaf</tissue>
    </source>
</reference>
<protein>
    <submittedName>
        <fullName evidence="1">Microtubule-associated protein TORTIFOLIA1</fullName>
    </submittedName>
</protein>
<accession>A0ACC1XEP0</accession>
<comment type="caution">
    <text evidence="1">The sequence shown here is derived from an EMBL/GenBank/DDBJ whole genome shotgun (WGS) entry which is preliminary data.</text>
</comment>
<sequence>MRGNSHMKARGPSRVNGQQVTFELKQKVILALNKLADRDTYQIGVDELDKLAECLTPDKIALFVSCILDTDSEQKSAVRKECIRLMGTLARFHHGLVGQHLNKMVASIVKRLKDSDSVVRDACVETMGVLASKLSNRGDETDGVFVALVRPLFEALGEQNKQVQSGAALCLARVIDNTRDPPGSILQRMLTRTIKLLKNPHFMGKPAVIELNRSIIMAGGAATQNVLSAAMVSIQDALKNSDWATRKAASVALGEIASSGGSFLGILKTSCIRSLESCRFDKVKPVRETVLHALQYWRGIPGPDTPEPSEAGSSVKENFCGGDFSGLISPNDYGRKDAPLKKVADSDRRRIPLSIRKTCQSYTDHLQQSKPDGWHIEIAVPKTHNVSVADVHNEDSEDSCVTKTLERMSVDVTSMQDIENEYVPMDDKQECSAVSNLATENFETKFVTVSHECLEEGDLLKSTGRKQCFRAEEIGSEEQIYSAKMQDRRSLDSTVTESSSQTVRGCCLQMENEMACIRKQLLEIENKQSSLMDLFRVFSVGIMDSLSMLQSKVLGLEHVVDRIGQELVHGGRHSDLSSSKYVKQSQSAVPSPRLSTCSSRPSVDIRNRPSLVSVKNSEIWEEKTFGRSRSSNVTKEGTEMWTNHPTLKSGRNPTGKDSLKSSGLGIHAMGQIRKTNSAFASAVSANPRIISESKNNLWQCVKGYLCEGDLDSAYVEALSAGDELVLVELLDRTGPVLDSLSHKTISDLLSTLASYFLEQRFMNSIIPWLQQVVDLSALHGSNYLVPSTKARREFLSAIQETLKMEFSNPAERRSITQLVMKLCQVWGKATSFCMNFL</sequence>
<dbReference type="Proteomes" id="UP001164539">
    <property type="component" value="Chromosome 10"/>
</dbReference>
<name>A0ACC1XEP0_MELAZ</name>
<evidence type="ECO:0000313" key="2">
    <source>
        <dbReference type="Proteomes" id="UP001164539"/>
    </source>
</evidence>
<keyword evidence="2" id="KW-1185">Reference proteome</keyword>
<organism evidence="1 2">
    <name type="scientific">Melia azedarach</name>
    <name type="common">Chinaberry tree</name>
    <dbReference type="NCBI Taxonomy" id="155640"/>
    <lineage>
        <taxon>Eukaryota</taxon>
        <taxon>Viridiplantae</taxon>
        <taxon>Streptophyta</taxon>
        <taxon>Embryophyta</taxon>
        <taxon>Tracheophyta</taxon>
        <taxon>Spermatophyta</taxon>
        <taxon>Magnoliopsida</taxon>
        <taxon>eudicotyledons</taxon>
        <taxon>Gunneridae</taxon>
        <taxon>Pentapetalae</taxon>
        <taxon>rosids</taxon>
        <taxon>malvids</taxon>
        <taxon>Sapindales</taxon>
        <taxon>Meliaceae</taxon>
        <taxon>Melia</taxon>
    </lineage>
</organism>
<gene>
    <name evidence="1" type="ORF">OWV82_018991</name>
</gene>
<proteinExistence type="predicted"/>